<reference evidence="1" key="2">
    <citation type="submission" date="2020-09" db="EMBL/GenBank/DDBJ databases">
        <authorList>
            <person name="Sun Q."/>
            <person name="Zhou Y."/>
        </authorList>
    </citation>
    <scope>NUCLEOTIDE SEQUENCE</scope>
    <source>
        <strain evidence="1">CGMCC 4.3508</strain>
    </source>
</reference>
<organism evidence="1 2">
    <name type="scientific">Nocardia jinanensis</name>
    <dbReference type="NCBI Taxonomy" id="382504"/>
    <lineage>
        <taxon>Bacteria</taxon>
        <taxon>Bacillati</taxon>
        <taxon>Actinomycetota</taxon>
        <taxon>Actinomycetes</taxon>
        <taxon>Mycobacteriales</taxon>
        <taxon>Nocardiaceae</taxon>
        <taxon>Nocardia</taxon>
    </lineage>
</organism>
<accession>A0A917VK29</accession>
<evidence type="ECO:0000313" key="1">
    <source>
        <dbReference type="EMBL" id="GGK92796.1"/>
    </source>
</evidence>
<comment type="caution">
    <text evidence="1">The sequence shown here is derived from an EMBL/GenBank/DDBJ whole genome shotgun (WGS) entry which is preliminary data.</text>
</comment>
<dbReference type="AlphaFoldDB" id="A0A917VK29"/>
<dbReference type="EMBL" id="BMMH01000001">
    <property type="protein sequence ID" value="GGK92796.1"/>
    <property type="molecule type" value="Genomic_DNA"/>
</dbReference>
<protein>
    <submittedName>
        <fullName evidence="1">Uncharacterized protein</fullName>
    </submittedName>
</protein>
<name>A0A917VK29_9NOCA</name>
<keyword evidence="2" id="KW-1185">Reference proteome</keyword>
<gene>
    <name evidence="1" type="ORF">GCM10011588_04130</name>
</gene>
<sequence>MRERMGMYFRVGPGDPRLPACVMSAVAGHALHPAAGVAEAHSLRTVIEINNDFGFTITMDQQRAWGSSGCPAAGYFDSLLDPEWLWLAAAAALPSMWKSRGGPQGVGSVSGSPKFDWVLTPGLGCQVIVLR</sequence>
<dbReference type="Proteomes" id="UP000638263">
    <property type="component" value="Unassembled WGS sequence"/>
</dbReference>
<reference evidence="1" key="1">
    <citation type="journal article" date="2014" name="Int. J. Syst. Evol. Microbiol.">
        <title>Complete genome sequence of Corynebacterium casei LMG S-19264T (=DSM 44701T), isolated from a smear-ripened cheese.</title>
        <authorList>
            <consortium name="US DOE Joint Genome Institute (JGI-PGF)"/>
            <person name="Walter F."/>
            <person name="Albersmeier A."/>
            <person name="Kalinowski J."/>
            <person name="Ruckert C."/>
        </authorList>
    </citation>
    <scope>NUCLEOTIDE SEQUENCE</scope>
    <source>
        <strain evidence="1">CGMCC 4.3508</strain>
    </source>
</reference>
<proteinExistence type="predicted"/>
<evidence type="ECO:0000313" key="2">
    <source>
        <dbReference type="Proteomes" id="UP000638263"/>
    </source>
</evidence>